<dbReference type="InterPro" id="IPR003594">
    <property type="entry name" value="HATPase_dom"/>
</dbReference>
<dbReference type="GO" id="GO:0000155">
    <property type="term" value="F:phosphorelay sensor kinase activity"/>
    <property type="evidence" value="ECO:0007669"/>
    <property type="project" value="InterPro"/>
</dbReference>
<keyword evidence="6" id="KW-0418">Kinase</keyword>
<keyword evidence="6" id="KW-0808">Transferase</keyword>
<dbReference type="Pfam" id="PF00512">
    <property type="entry name" value="HisKA"/>
    <property type="match status" value="1"/>
</dbReference>
<sequence>MRLSEFITHNIEAILVQWEAFARTLMPAADGMSPMALRDDARKILEALVRDISTPETRDQQREKSLGHAEEQGNAADTPAQTHAQSRAGRGFDINQLIAEYRALRASVLRMWIDDCLPDAPHIGDMVRFNEAIDQAVTESVTHFNAQVEWARNLLLGMLGHDMRTPLQTILLTASYLASLNAGETVTDAAARLAKSGARMRSLLDDLCDFNRTQLGLGIKIDPHDSDLSDIVTDMIEELRAAYPRRQIDLSVESNLSGYWDGQRIQQLVGNLVLNALKYGAQDAPVGVSVARANGGVCIEVSNHGPALDPSTLAKIFNPLQRGPGKSHNAPGDDGMGLGLFIAREIASAHDGTLEARSDASETVFVVHLPYRS</sequence>
<dbReference type="InterPro" id="IPR005467">
    <property type="entry name" value="His_kinase_dom"/>
</dbReference>
<dbReference type="PANTHER" id="PTHR43547:SF2">
    <property type="entry name" value="HYBRID SIGNAL TRANSDUCTION HISTIDINE KINASE C"/>
    <property type="match status" value="1"/>
</dbReference>
<keyword evidence="3" id="KW-0597">Phosphoprotein</keyword>
<organism evidence="6">
    <name type="scientific">Burkholderia cenocepacia</name>
    <dbReference type="NCBI Taxonomy" id="95486"/>
    <lineage>
        <taxon>Bacteria</taxon>
        <taxon>Pseudomonadati</taxon>
        <taxon>Pseudomonadota</taxon>
        <taxon>Betaproteobacteria</taxon>
        <taxon>Burkholderiales</taxon>
        <taxon>Burkholderiaceae</taxon>
        <taxon>Burkholderia</taxon>
        <taxon>Burkholderia cepacia complex</taxon>
    </lineage>
</organism>
<dbReference type="PANTHER" id="PTHR43547">
    <property type="entry name" value="TWO-COMPONENT HISTIDINE KINASE"/>
    <property type="match status" value="1"/>
</dbReference>
<accession>A0A071M1P3</accession>
<dbReference type="EMBL" id="JJOA01000076">
    <property type="protein sequence ID" value="KEA54869.1"/>
    <property type="molecule type" value="Genomic_DNA"/>
</dbReference>
<dbReference type="SUPFAM" id="SSF47384">
    <property type="entry name" value="Homodimeric domain of signal transducing histidine kinase"/>
    <property type="match status" value="1"/>
</dbReference>
<dbReference type="PROSITE" id="PS50109">
    <property type="entry name" value="HIS_KIN"/>
    <property type="match status" value="1"/>
</dbReference>
<dbReference type="PRINTS" id="PR00344">
    <property type="entry name" value="BCTRLSENSOR"/>
</dbReference>
<evidence type="ECO:0000256" key="1">
    <source>
        <dbReference type="ARBA" id="ARBA00000085"/>
    </source>
</evidence>
<feature type="compositionally biased region" description="Basic and acidic residues" evidence="4">
    <location>
        <begin position="56"/>
        <end position="71"/>
    </location>
</feature>
<dbReference type="InterPro" id="IPR036890">
    <property type="entry name" value="HATPase_C_sf"/>
</dbReference>
<comment type="caution">
    <text evidence="6">The sequence shown here is derived from an EMBL/GenBank/DDBJ whole genome shotgun (WGS) entry which is preliminary data.</text>
</comment>
<dbReference type="AlphaFoldDB" id="A0A071M1P3"/>
<dbReference type="Gene3D" id="1.10.287.130">
    <property type="match status" value="1"/>
</dbReference>
<dbReference type="InterPro" id="IPR004358">
    <property type="entry name" value="Sig_transdc_His_kin-like_C"/>
</dbReference>
<dbReference type="SUPFAM" id="SSF55874">
    <property type="entry name" value="ATPase domain of HSP90 chaperone/DNA topoisomerase II/histidine kinase"/>
    <property type="match status" value="1"/>
</dbReference>
<evidence type="ECO:0000256" key="3">
    <source>
        <dbReference type="ARBA" id="ARBA00022553"/>
    </source>
</evidence>
<evidence type="ECO:0000313" key="6">
    <source>
        <dbReference type="EMBL" id="KEA54869.1"/>
    </source>
</evidence>
<proteinExistence type="predicted"/>
<reference evidence="6" key="1">
    <citation type="submission" date="2014-04" db="EMBL/GenBank/DDBJ databases">
        <title>In planta biocontrol of soil-borne Fusarium wilt of banana through a plant endophytic bacterium, Burkholderia cenocepacia 869T2.</title>
        <authorList>
            <person name="Ho Y.-N."/>
            <person name="Chiang H.-M."/>
            <person name="Chao C.-P."/>
            <person name="Su C.-C."/>
            <person name="Hsu H.-F."/>
            <person name="Guo C.-T."/>
            <person name="Hsieh J.-L."/>
            <person name="Huang C.-C."/>
        </authorList>
    </citation>
    <scope>NUCLEOTIDE SEQUENCE [LARGE SCALE GENOMIC DNA]</scope>
    <source>
        <strain evidence="6">869T2</strain>
    </source>
</reference>
<feature type="domain" description="Histidine kinase" evidence="5">
    <location>
        <begin position="158"/>
        <end position="373"/>
    </location>
</feature>
<dbReference type="OrthoDB" id="8807260at2"/>
<dbReference type="EC" id="2.7.13.3" evidence="2"/>
<dbReference type="CDD" id="cd00082">
    <property type="entry name" value="HisKA"/>
    <property type="match status" value="1"/>
</dbReference>
<dbReference type="InterPro" id="IPR003661">
    <property type="entry name" value="HisK_dim/P_dom"/>
</dbReference>
<feature type="region of interest" description="Disordered" evidence="4">
    <location>
        <begin position="52"/>
        <end position="86"/>
    </location>
</feature>
<evidence type="ECO:0000256" key="2">
    <source>
        <dbReference type="ARBA" id="ARBA00012438"/>
    </source>
</evidence>
<dbReference type="SMART" id="SM00388">
    <property type="entry name" value="HisKA"/>
    <property type="match status" value="1"/>
</dbReference>
<evidence type="ECO:0000256" key="4">
    <source>
        <dbReference type="SAM" id="MobiDB-lite"/>
    </source>
</evidence>
<dbReference type="InterPro" id="IPR036097">
    <property type="entry name" value="HisK_dim/P_sf"/>
</dbReference>
<dbReference type="SMART" id="SM00387">
    <property type="entry name" value="HATPase_c"/>
    <property type="match status" value="1"/>
</dbReference>
<dbReference type="Pfam" id="PF02518">
    <property type="entry name" value="HATPase_c"/>
    <property type="match status" value="1"/>
</dbReference>
<comment type="catalytic activity">
    <reaction evidence="1">
        <text>ATP + protein L-histidine = ADP + protein N-phospho-L-histidine.</text>
        <dbReference type="EC" id="2.7.13.3"/>
    </reaction>
</comment>
<dbReference type="Gene3D" id="3.30.565.10">
    <property type="entry name" value="Histidine kinase-like ATPase, C-terminal domain"/>
    <property type="match status" value="1"/>
</dbReference>
<gene>
    <name evidence="6" type="ORF">DT99_34695</name>
</gene>
<name>A0A071M1P3_9BURK</name>
<evidence type="ECO:0000259" key="5">
    <source>
        <dbReference type="PROSITE" id="PS50109"/>
    </source>
</evidence>
<protein>
    <recommendedName>
        <fullName evidence="2">histidine kinase</fullName>
        <ecNumber evidence="2">2.7.13.3</ecNumber>
    </recommendedName>
</protein>